<evidence type="ECO:0000313" key="2">
    <source>
        <dbReference type="EMBL" id="SHE95628.1"/>
    </source>
</evidence>
<dbReference type="Proteomes" id="UP000184164">
    <property type="component" value="Unassembled WGS sequence"/>
</dbReference>
<sequence>MARWFIVGGIILIVIGVLLYIAPWLLSWFGKLPGDIRIEKENSKVFFPITSMIIISIILTIVVNVARYLKK</sequence>
<dbReference type="PANTHER" id="PTHR36443">
    <property type="entry name" value="BSR5223 PROTEIN"/>
    <property type="match status" value="1"/>
</dbReference>
<evidence type="ECO:0000313" key="3">
    <source>
        <dbReference type="Proteomes" id="UP000184164"/>
    </source>
</evidence>
<name>A0A1M4XQB5_9BACT</name>
<keyword evidence="3" id="KW-1185">Reference proteome</keyword>
<evidence type="ECO:0008006" key="4">
    <source>
        <dbReference type="Google" id="ProtNLM"/>
    </source>
</evidence>
<dbReference type="AlphaFoldDB" id="A0A1M4XQB5"/>
<protein>
    <recommendedName>
        <fullName evidence="4">DUF2905 domain-containing protein</fullName>
    </recommendedName>
</protein>
<dbReference type="PANTHER" id="PTHR36443:SF1">
    <property type="entry name" value="BSR5223 PROTEIN"/>
    <property type="match status" value="1"/>
</dbReference>
<dbReference type="EMBL" id="FQUM01000003">
    <property type="protein sequence ID" value="SHE95628.1"/>
    <property type="molecule type" value="Genomic_DNA"/>
</dbReference>
<accession>A0A1M4XQB5</accession>
<dbReference type="Pfam" id="PF11146">
    <property type="entry name" value="DUF2905"/>
    <property type="match status" value="1"/>
</dbReference>
<feature type="transmembrane region" description="Helical" evidence="1">
    <location>
        <begin position="5"/>
        <end position="25"/>
    </location>
</feature>
<gene>
    <name evidence="2" type="ORF">SAMN05444274_10382</name>
</gene>
<dbReference type="STRING" id="1484053.SAMN05444274_10382"/>
<organism evidence="2 3">
    <name type="scientific">Mariniphaga anaerophila</name>
    <dbReference type="NCBI Taxonomy" id="1484053"/>
    <lineage>
        <taxon>Bacteria</taxon>
        <taxon>Pseudomonadati</taxon>
        <taxon>Bacteroidota</taxon>
        <taxon>Bacteroidia</taxon>
        <taxon>Marinilabiliales</taxon>
        <taxon>Prolixibacteraceae</taxon>
        <taxon>Mariniphaga</taxon>
    </lineage>
</organism>
<keyword evidence="1" id="KW-1133">Transmembrane helix</keyword>
<dbReference type="InterPro" id="IPR021320">
    <property type="entry name" value="DUF2905"/>
</dbReference>
<evidence type="ECO:0000256" key="1">
    <source>
        <dbReference type="SAM" id="Phobius"/>
    </source>
</evidence>
<feature type="transmembrane region" description="Helical" evidence="1">
    <location>
        <begin position="45"/>
        <end position="66"/>
    </location>
</feature>
<keyword evidence="1" id="KW-0812">Transmembrane</keyword>
<keyword evidence="1" id="KW-0472">Membrane</keyword>
<proteinExistence type="predicted"/>
<reference evidence="2 3" key="1">
    <citation type="submission" date="2016-11" db="EMBL/GenBank/DDBJ databases">
        <authorList>
            <person name="Jaros S."/>
            <person name="Januszkiewicz K."/>
            <person name="Wedrychowicz H."/>
        </authorList>
    </citation>
    <scope>NUCLEOTIDE SEQUENCE [LARGE SCALE GENOMIC DNA]</scope>
    <source>
        <strain evidence="2 3">DSM 26910</strain>
    </source>
</reference>